<dbReference type="InterPro" id="IPR039424">
    <property type="entry name" value="SBP_5"/>
</dbReference>
<dbReference type="GO" id="GO:0015833">
    <property type="term" value="P:peptide transport"/>
    <property type="evidence" value="ECO:0007669"/>
    <property type="project" value="TreeGrafter"/>
</dbReference>
<dbReference type="GO" id="GO:0042884">
    <property type="term" value="P:microcin transport"/>
    <property type="evidence" value="ECO:0007669"/>
    <property type="project" value="TreeGrafter"/>
</dbReference>
<dbReference type="OrthoDB" id="9803988at2"/>
<sequence>MLELSGIVKTKLATALLAMPLLLPLGSVGARAQEQPTWHHGLSLVGELKYPPGFERFDYVKPDAPKGGDVRLSQTGTFDTFNPLLEKGEAAVGLSLVFDTLLKPADDEISTAYGLIAESVSFPDDISSATFRLRKEAKWSDGKPVTPEDVIFSFEKGKELNPLYQSYYKHVVGAEKTGEQEVTFRFDEKNNRELPHILGQLLIVPKHWWEAPGPDGKPRDITRTTLEPVIGSGPYRIASFSAGSQIRYERRDDYWGANLNVNVGQNNFGSITYTFFGDSGVEFEAFRAGDIDFWRETQARRWATGYDFPAVKEGHVKREQVPFRATGVMQALVPNMRRKPFDDERVREALNYALDFEELNRTVFFDQYTRVNSYFFLTELASTGLPEGLELEILNEVKDQVPPEVFTTPYANPVGGTPQNARDNLRKAIGLLKEAGFELKGSRMVNTATGRPFSFEILLSSPMLERVVLPYAQNLKRIGIEASVRTVDPSQYTNRERAFDYDMTWEVWGQTLSPGNEQEDFWGSKSASRQGSRNYAGISDPGVDALINRVIFAKDRETLVAATKALDRVLLAHHYVVPLYYPKAANIAYRDTVGRPPELPKYAIGFPDIWWWSAAANQ</sequence>
<dbReference type="InterPro" id="IPR030678">
    <property type="entry name" value="Peptide/Ni-bd"/>
</dbReference>
<dbReference type="GO" id="GO:0030288">
    <property type="term" value="C:outer membrane-bounded periplasmic space"/>
    <property type="evidence" value="ECO:0007669"/>
    <property type="project" value="TreeGrafter"/>
</dbReference>
<dbReference type="InterPro" id="IPR000914">
    <property type="entry name" value="SBP_5_dom"/>
</dbReference>
<dbReference type="PIRSF" id="PIRSF002741">
    <property type="entry name" value="MppA"/>
    <property type="match status" value="1"/>
</dbReference>
<evidence type="ECO:0000256" key="4">
    <source>
        <dbReference type="SAM" id="SignalP"/>
    </source>
</evidence>
<dbReference type="GO" id="GO:1904680">
    <property type="term" value="F:peptide transmembrane transporter activity"/>
    <property type="evidence" value="ECO:0007669"/>
    <property type="project" value="TreeGrafter"/>
</dbReference>
<feature type="chain" id="PRO_5027038869" evidence="4">
    <location>
        <begin position="33"/>
        <end position="618"/>
    </location>
</feature>
<dbReference type="CDD" id="cd08497">
    <property type="entry name" value="MbnE-like"/>
    <property type="match status" value="1"/>
</dbReference>
<accession>A0A6N7LJ89</accession>
<evidence type="ECO:0000259" key="5">
    <source>
        <dbReference type="Pfam" id="PF00496"/>
    </source>
</evidence>
<dbReference type="Gene3D" id="3.10.105.10">
    <property type="entry name" value="Dipeptide-binding Protein, Domain 3"/>
    <property type="match status" value="1"/>
</dbReference>
<feature type="domain" description="Solute-binding protein family 5" evidence="5">
    <location>
        <begin position="114"/>
        <end position="524"/>
    </location>
</feature>
<name>A0A6N7LJ89_SINTE</name>
<dbReference type="PANTHER" id="PTHR30290:SF64">
    <property type="entry name" value="ABC TRANSPORTER PERIPLASMIC BINDING PROTEIN"/>
    <property type="match status" value="1"/>
</dbReference>
<comment type="caution">
    <text evidence="6">The sequence shown here is derived from an EMBL/GenBank/DDBJ whole genome shotgun (WGS) entry which is preliminary data.</text>
</comment>
<evidence type="ECO:0000313" key="6">
    <source>
        <dbReference type="EMBL" id="MQX17268.1"/>
    </source>
</evidence>
<comment type="similarity">
    <text evidence="2">Belongs to the bacterial solute-binding protein 5 family.</text>
</comment>
<dbReference type="PANTHER" id="PTHR30290">
    <property type="entry name" value="PERIPLASMIC BINDING COMPONENT OF ABC TRANSPORTER"/>
    <property type="match status" value="1"/>
</dbReference>
<comment type="subcellular location">
    <subcellularLocation>
        <location evidence="1">Periplasm</location>
    </subcellularLocation>
</comment>
<protein>
    <submittedName>
        <fullName evidence="6">ABC transporter substrate-binding protein</fullName>
    </submittedName>
</protein>
<dbReference type="RefSeq" id="WP_153441141.1">
    <property type="nucleotide sequence ID" value="NZ_JACIGA010000001.1"/>
</dbReference>
<keyword evidence="3 4" id="KW-0732">Signal</keyword>
<reference evidence="6 7" key="1">
    <citation type="journal article" date="2013" name="Genome Biol.">
        <title>Comparative genomics of the core and accessory genomes of 48 Sinorhizobium strains comprising five genospecies.</title>
        <authorList>
            <person name="Sugawara M."/>
            <person name="Epstein B."/>
            <person name="Badgley B.D."/>
            <person name="Unno T."/>
            <person name="Xu L."/>
            <person name="Reese J."/>
            <person name="Gyaneshwar P."/>
            <person name="Denny R."/>
            <person name="Mudge J."/>
            <person name="Bharti A.K."/>
            <person name="Farmer A.D."/>
            <person name="May G.D."/>
            <person name="Woodward J.E."/>
            <person name="Medigue C."/>
            <person name="Vallenet D."/>
            <person name="Lajus A."/>
            <person name="Rouy Z."/>
            <person name="Martinez-Vaz B."/>
            <person name="Tiffin P."/>
            <person name="Young N.D."/>
            <person name="Sadowsky M.J."/>
        </authorList>
    </citation>
    <scope>NUCLEOTIDE SEQUENCE [LARGE SCALE GENOMIC DNA]</scope>
    <source>
        <strain evidence="6 7">USDA4894</strain>
    </source>
</reference>
<dbReference type="Gene3D" id="3.40.190.10">
    <property type="entry name" value="Periplasmic binding protein-like II"/>
    <property type="match status" value="1"/>
</dbReference>
<dbReference type="GO" id="GO:0043190">
    <property type="term" value="C:ATP-binding cassette (ABC) transporter complex"/>
    <property type="evidence" value="ECO:0007669"/>
    <property type="project" value="InterPro"/>
</dbReference>
<evidence type="ECO:0000313" key="7">
    <source>
        <dbReference type="Proteomes" id="UP000439983"/>
    </source>
</evidence>
<keyword evidence="7" id="KW-1185">Reference proteome</keyword>
<dbReference type="AlphaFoldDB" id="A0A6N7LJ89"/>
<evidence type="ECO:0000256" key="3">
    <source>
        <dbReference type="ARBA" id="ARBA00022729"/>
    </source>
</evidence>
<dbReference type="SUPFAM" id="SSF53850">
    <property type="entry name" value="Periplasmic binding protein-like II"/>
    <property type="match status" value="1"/>
</dbReference>
<gene>
    <name evidence="6" type="ORF">GHK62_21610</name>
</gene>
<organism evidence="6 7">
    <name type="scientific">Sinorhizobium terangae</name>
    <dbReference type="NCBI Taxonomy" id="110322"/>
    <lineage>
        <taxon>Bacteria</taxon>
        <taxon>Pseudomonadati</taxon>
        <taxon>Pseudomonadota</taxon>
        <taxon>Alphaproteobacteria</taxon>
        <taxon>Hyphomicrobiales</taxon>
        <taxon>Rhizobiaceae</taxon>
        <taxon>Sinorhizobium/Ensifer group</taxon>
        <taxon>Sinorhizobium</taxon>
    </lineage>
</organism>
<proteinExistence type="inferred from homology"/>
<dbReference type="Pfam" id="PF00496">
    <property type="entry name" value="SBP_bac_5"/>
    <property type="match status" value="1"/>
</dbReference>
<evidence type="ECO:0000256" key="1">
    <source>
        <dbReference type="ARBA" id="ARBA00004418"/>
    </source>
</evidence>
<dbReference type="Proteomes" id="UP000439983">
    <property type="component" value="Unassembled WGS sequence"/>
</dbReference>
<feature type="signal peptide" evidence="4">
    <location>
        <begin position="1"/>
        <end position="32"/>
    </location>
</feature>
<dbReference type="EMBL" id="WITC01000090">
    <property type="protein sequence ID" value="MQX17268.1"/>
    <property type="molecule type" value="Genomic_DNA"/>
</dbReference>
<evidence type="ECO:0000256" key="2">
    <source>
        <dbReference type="ARBA" id="ARBA00005695"/>
    </source>
</evidence>